<keyword evidence="2" id="KW-1185">Reference proteome</keyword>
<dbReference type="Proteomes" id="UP001172778">
    <property type="component" value="Unassembled WGS sequence"/>
</dbReference>
<reference evidence="1" key="1">
    <citation type="submission" date="2023-03" db="EMBL/GenBank/DDBJ databases">
        <title>Chitinimonas shenzhenensis gen. nov., sp. nov., a novel member of family Burkholderiaceae isolated from activated sludge collected in Shen Zhen, China.</title>
        <authorList>
            <person name="Wang X."/>
        </authorList>
    </citation>
    <scope>NUCLEOTIDE SEQUENCE</scope>
    <source>
        <strain evidence="1">DQS-5</strain>
    </source>
</reference>
<name>A0ABT7E557_9NEIS</name>
<dbReference type="RefSeq" id="WP_284102822.1">
    <property type="nucleotide sequence ID" value="NZ_JARRAF010000039.1"/>
</dbReference>
<comment type="caution">
    <text evidence="1">The sequence shown here is derived from an EMBL/GenBank/DDBJ whole genome shotgun (WGS) entry which is preliminary data.</text>
</comment>
<proteinExistence type="predicted"/>
<gene>
    <name evidence="1" type="ORF">PZA18_20895</name>
</gene>
<evidence type="ECO:0008006" key="3">
    <source>
        <dbReference type="Google" id="ProtNLM"/>
    </source>
</evidence>
<protein>
    <recommendedName>
        <fullName evidence="3">PilZ domain-containing protein</fullName>
    </recommendedName>
</protein>
<sequence>MSNIDHFMPINVTTDIENKRSPNYDGSMKVTLYLQRQHGRRLSNSQKIALGPGTLTSHHSQLAGGWPVMVVQFEIPIPLGAPGMGQTWKLYDARLQAITPNGLRFIGFERSGQGEDAIGVVQEWLCDFCESD</sequence>
<evidence type="ECO:0000313" key="2">
    <source>
        <dbReference type="Proteomes" id="UP001172778"/>
    </source>
</evidence>
<organism evidence="1 2">
    <name type="scientific">Parachitinimonas caeni</name>
    <dbReference type="NCBI Taxonomy" id="3031301"/>
    <lineage>
        <taxon>Bacteria</taxon>
        <taxon>Pseudomonadati</taxon>
        <taxon>Pseudomonadota</taxon>
        <taxon>Betaproteobacteria</taxon>
        <taxon>Neisseriales</taxon>
        <taxon>Chitinibacteraceae</taxon>
        <taxon>Parachitinimonas</taxon>
    </lineage>
</organism>
<dbReference type="EMBL" id="JARRAF010000039">
    <property type="protein sequence ID" value="MDK2126503.1"/>
    <property type="molecule type" value="Genomic_DNA"/>
</dbReference>
<evidence type="ECO:0000313" key="1">
    <source>
        <dbReference type="EMBL" id="MDK2126503.1"/>
    </source>
</evidence>
<accession>A0ABT7E557</accession>